<sequence>MTDVCLRVPKPKALLKLKSPESFHIPNQSTSTTSREFNLSLLKELFLRKGCRPQNQNTALSSARHSSNETEDEVESRRRLVRSFSCSGRGGSKKWKKTNPAHS</sequence>
<reference evidence="2 3" key="1">
    <citation type="submission" date="2021-06" db="EMBL/GenBank/DDBJ databases">
        <title>Caerostris darwini draft genome.</title>
        <authorList>
            <person name="Kono N."/>
            <person name="Arakawa K."/>
        </authorList>
    </citation>
    <scope>NUCLEOTIDE SEQUENCE [LARGE SCALE GENOMIC DNA]</scope>
</reference>
<evidence type="ECO:0000313" key="2">
    <source>
        <dbReference type="EMBL" id="GIY81124.1"/>
    </source>
</evidence>
<evidence type="ECO:0000256" key="1">
    <source>
        <dbReference type="SAM" id="MobiDB-lite"/>
    </source>
</evidence>
<proteinExistence type="predicted"/>
<evidence type="ECO:0000313" key="3">
    <source>
        <dbReference type="Proteomes" id="UP001054837"/>
    </source>
</evidence>
<dbReference type="Proteomes" id="UP001054837">
    <property type="component" value="Unassembled WGS sequence"/>
</dbReference>
<name>A0AAV4WH54_9ARAC</name>
<dbReference type="EMBL" id="BPLQ01014581">
    <property type="protein sequence ID" value="GIY81124.1"/>
    <property type="molecule type" value="Genomic_DNA"/>
</dbReference>
<protein>
    <submittedName>
        <fullName evidence="2">Uncharacterized protein</fullName>
    </submittedName>
</protein>
<comment type="caution">
    <text evidence="2">The sequence shown here is derived from an EMBL/GenBank/DDBJ whole genome shotgun (WGS) entry which is preliminary data.</text>
</comment>
<accession>A0AAV4WH54</accession>
<gene>
    <name evidence="2" type="ORF">CDAR_547841</name>
</gene>
<feature type="compositionally biased region" description="Basic residues" evidence="1">
    <location>
        <begin position="91"/>
        <end position="103"/>
    </location>
</feature>
<keyword evidence="3" id="KW-1185">Reference proteome</keyword>
<feature type="compositionally biased region" description="Polar residues" evidence="1">
    <location>
        <begin position="56"/>
        <end position="65"/>
    </location>
</feature>
<dbReference type="AlphaFoldDB" id="A0AAV4WH54"/>
<organism evidence="2 3">
    <name type="scientific">Caerostris darwini</name>
    <dbReference type="NCBI Taxonomy" id="1538125"/>
    <lineage>
        <taxon>Eukaryota</taxon>
        <taxon>Metazoa</taxon>
        <taxon>Ecdysozoa</taxon>
        <taxon>Arthropoda</taxon>
        <taxon>Chelicerata</taxon>
        <taxon>Arachnida</taxon>
        <taxon>Araneae</taxon>
        <taxon>Araneomorphae</taxon>
        <taxon>Entelegynae</taxon>
        <taxon>Araneoidea</taxon>
        <taxon>Araneidae</taxon>
        <taxon>Caerostris</taxon>
    </lineage>
</organism>
<feature type="region of interest" description="Disordered" evidence="1">
    <location>
        <begin position="56"/>
        <end position="103"/>
    </location>
</feature>